<accession>A0ABM9DSZ7</accession>
<reference evidence="1" key="1">
    <citation type="submission" date="2022-03" db="EMBL/GenBank/DDBJ databases">
        <authorList>
            <person name="Brunel B."/>
        </authorList>
    </citation>
    <scope>NUCLEOTIDE SEQUENCE</scope>
    <source>
        <strain evidence="1">STM4922sample</strain>
    </source>
</reference>
<evidence type="ECO:0000313" key="1">
    <source>
        <dbReference type="EMBL" id="CAH2399807.1"/>
    </source>
</evidence>
<proteinExistence type="predicted"/>
<gene>
    <name evidence="1" type="ORF">MES4922_220068</name>
</gene>
<organism evidence="1 2">
    <name type="scientific">Mesorhizobium ventifaucium</name>
    <dbReference type="NCBI Taxonomy" id="666020"/>
    <lineage>
        <taxon>Bacteria</taxon>
        <taxon>Pseudomonadati</taxon>
        <taxon>Pseudomonadota</taxon>
        <taxon>Alphaproteobacteria</taxon>
        <taxon>Hyphomicrobiales</taxon>
        <taxon>Phyllobacteriaceae</taxon>
        <taxon>Mesorhizobium</taxon>
    </lineage>
</organism>
<sequence>MPRAWAERNVNHLLTLTAPTREQVLTMLARILLRNACRSSEGALLFTDGTSDDRLRGAA</sequence>
<name>A0ABM9DSZ7_9HYPH</name>
<dbReference type="EMBL" id="CAKXZS010000015">
    <property type="protein sequence ID" value="CAH2399807.1"/>
    <property type="molecule type" value="Genomic_DNA"/>
</dbReference>
<protein>
    <submittedName>
        <fullName evidence="1">Uncharacterized protein</fullName>
    </submittedName>
</protein>
<comment type="caution">
    <text evidence="1">The sequence shown here is derived from an EMBL/GenBank/DDBJ whole genome shotgun (WGS) entry which is preliminary data.</text>
</comment>
<evidence type="ECO:0000313" key="2">
    <source>
        <dbReference type="Proteomes" id="UP001152604"/>
    </source>
</evidence>
<dbReference type="Proteomes" id="UP001152604">
    <property type="component" value="Unassembled WGS sequence"/>
</dbReference>
<keyword evidence="2" id="KW-1185">Reference proteome</keyword>